<feature type="region of interest" description="Disordered" evidence="1">
    <location>
        <begin position="1"/>
        <end position="37"/>
    </location>
</feature>
<keyword evidence="4" id="KW-1185">Reference proteome</keyword>
<proteinExistence type="predicted"/>
<evidence type="ECO:0000256" key="1">
    <source>
        <dbReference type="SAM" id="MobiDB-lite"/>
    </source>
</evidence>
<dbReference type="EMBL" id="JBCGBO010000024">
    <property type="protein sequence ID" value="KAK9182044.1"/>
    <property type="molecule type" value="Genomic_DNA"/>
</dbReference>
<accession>A0AAP0QCP9</accession>
<feature type="transmembrane region" description="Helical" evidence="2">
    <location>
        <begin position="58"/>
        <end position="78"/>
    </location>
</feature>
<dbReference type="Proteomes" id="UP001428341">
    <property type="component" value="Unassembled WGS sequence"/>
</dbReference>
<evidence type="ECO:0000313" key="3">
    <source>
        <dbReference type="EMBL" id="KAK9182044.1"/>
    </source>
</evidence>
<protein>
    <recommendedName>
        <fullName evidence="5">Transmembrane protein</fullName>
    </recommendedName>
</protein>
<evidence type="ECO:0000313" key="4">
    <source>
        <dbReference type="Proteomes" id="UP001428341"/>
    </source>
</evidence>
<evidence type="ECO:0000256" key="2">
    <source>
        <dbReference type="SAM" id="Phobius"/>
    </source>
</evidence>
<keyword evidence="2" id="KW-0812">Transmembrane</keyword>
<dbReference type="AlphaFoldDB" id="A0AAP0QCP9"/>
<keyword evidence="2" id="KW-1133">Transmembrane helix</keyword>
<organism evidence="3 4">
    <name type="scientific">Citrus x changshan-huyou</name>
    <dbReference type="NCBI Taxonomy" id="2935761"/>
    <lineage>
        <taxon>Eukaryota</taxon>
        <taxon>Viridiplantae</taxon>
        <taxon>Streptophyta</taxon>
        <taxon>Embryophyta</taxon>
        <taxon>Tracheophyta</taxon>
        <taxon>Spermatophyta</taxon>
        <taxon>Magnoliopsida</taxon>
        <taxon>eudicotyledons</taxon>
        <taxon>Gunneridae</taxon>
        <taxon>Pentapetalae</taxon>
        <taxon>rosids</taxon>
        <taxon>malvids</taxon>
        <taxon>Sapindales</taxon>
        <taxon>Rutaceae</taxon>
        <taxon>Aurantioideae</taxon>
        <taxon>Citrus</taxon>
    </lineage>
</organism>
<gene>
    <name evidence="3" type="ORF">WN944_025185</name>
</gene>
<name>A0AAP0QCP9_9ROSI</name>
<sequence>MEQNNRDLRTFNPSSTLSLKNRPIRRKKANQSTNPKGPRHVVHLLDCMRQSLMKKTQIFKAIFLHMTYVVVLISIQAMQTPNFYLYPYMFLLV</sequence>
<evidence type="ECO:0008006" key="5">
    <source>
        <dbReference type="Google" id="ProtNLM"/>
    </source>
</evidence>
<reference evidence="3 4" key="1">
    <citation type="submission" date="2024-05" db="EMBL/GenBank/DDBJ databases">
        <title>Haplotype-resolved chromosome-level genome assembly of Huyou (Citrus changshanensis).</title>
        <authorList>
            <person name="Miao C."/>
            <person name="Chen W."/>
            <person name="Wu Y."/>
            <person name="Wang L."/>
            <person name="Zhao S."/>
            <person name="Grierson D."/>
            <person name="Xu C."/>
            <person name="Chen K."/>
        </authorList>
    </citation>
    <scope>NUCLEOTIDE SEQUENCE [LARGE SCALE GENOMIC DNA]</scope>
    <source>
        <strain evidence="3">01-14</strain>
        <tissue evidence="3">Leaf</tissue>
    </source>
</reference>
<comment type="caution">
    <text evidence="3">The sequence shown here is derived from an EMBL/GenBank/DDBJ whole genome shotgun (WGS) entry which is preliminary data.</text>
</comment>
<keyword evidence="2" id="KW-0472">Membrane</keyword>